<feature type="domain" description="Protein kinase" evidence="3">
    <location>
        <begin position="1"/>
        <end position="126"/>
    </location>
</feature>
<evidence type="ECO:0000259" key="3">
    <source>
        <dbReference type="PROSITE" id="PS50011"/>
    </source>
</evidence>
<dbReference type="GeneID" id="107881160"/>
<keyword evidence="2" id="KW-0067">ATP-binding</keyword>
<dbReference type="Pfam" id="PF00069">
    <property type="entry name" value="Pkinase"/>
    <property type="match status" value="1"/>
</dbReference>
<dbReference type="PROSITE" id="PS50011">
    <property type="entry name" value="PROTEIN_KINASE_DOM"/>
    <property type="match status" value="1"/>
</dbReference>
<dbReference type="SUPFAM" id="SSF56112">
    <property type="entry name" value="Protein kinase-like (PK-like)"/>
    <property type="match status" value="1"/>
</dbReference>
<dbReference type="InterPro" id="IPR011009">
    <property type="entry name" value="Kinase-like_dom_sf"/>
</dbReference>
<reference evidence="4" key="1">
    <citation type="journal article" date="2012" name="Nat. Commun.">
        <title>The genome of Prunus mume.</title>
        <authorList>
            <person name="Zhang Q."/>
            <person name="Chen W."/>
            <person name="Sun L."/>
            <person name="Zhao F."/>
            <person name="Huang B."/>
            <person name="Yang W."/>
            <person name="Tao Y."/>
            <person name="Wang J."/>
            <person name="Yuan Z."/>
            <person name="Fan G."/>
            <person name="Xing Z."/>
            <person name="Han C."/>
            <person name="Pan H."/>
            <person name="Zhong X."/>
            <person name="Shi W."/>
            <person name="Liang X."/>
            <person name="Du D."/>
            <person name="Sun F."/>
            <person name="Xu Z."/>
            <person name="Hao R."/>
            <person name="Lv T."/>
            <person name="Lv Y."/>
            <person name="Zheng Z."/>
            <person name="Sun M."/>
            <person name="Luo L."/>
            <person name="Cai M."/>
            <person name="Gao Y."/>
            <person name="Wang J."/>
            <person name="Yin Y."/>
            <person name="Xu X."/>
            <person name="Cheng T."/>
            <person name="Wang J."/>
        </authorList>
    </citation>
    <scope>NUCLEOTIDE SEQUENCE [LARGE SCALE GENOMIC DNA]</scope>
</reference>
<keyword evidence="1" id="KW-0547">Nucleotide-binding</keyword>
<dbReference type="InterPro" id="IPR000719">
    <property type="entry name" value="Prot_kinase_dom"/>
</dbReference>
<evidence type="ECO:0000313" key="5">
    <source>
        <dbReference type="RefSeq" id="XP_016649771.1"/>
    </source>
</evidence>
<gene>
    <name evidence="5" type="primary">LOC107881160</name>
</gene>
<evidence type="ECO:0000256" key="2">
    <source>
        <dbReference type="ARBA" id="ARBA00022840"/>
    </source>
</evidence>
<accession>A0ABM1LQU4</accession>
<organism evidence="4 5">
    <name type="scientific">Prunus mume</name>
    <name type="common">Japanese apricot</name>
    <name type="synonym">Armeniaca mume</name>
    <dbReference type="NCBI Taxonomy" id="102107"/>
    <lineage>
        <taxon>Eukaryota</taxon>
        <taxon>Viridiplantae</taxon>
        <taxon>Streptophyta</taxon>
        <taxon>Embryophyta</taxon>
        <taxon>Tracheophyta</taxon>
        <taxon>Spermatophyta</taxon>
        <taxon>Magnoliopsida</taxon>
        <taxon>eudicotyledons</taxon>
        <taxon>Gunneridae</taxon>
        <taxon>Pentapetalae</taxon>
        <taxon>rosids</taxon>
        <taxon>fabids</taxon>
        <taxon>Rosales</taxon>
        <taxon>Rosaceae</taxon>
        <taxon>Amygdaloideae</taxon>
        <taxon>Amygdaleae</taxon>
        <taxon>Prunus</taxon>
    </lineage>
</organism>
<keyword evidence="4" id="KW-1185">Reference proteome</keyword>
<protein>
    <submittedName>
        <fullName evidence="5">Cyclin-dependent kinase 1-like</fullName>
    </submittedName>
</protein>
<dbReference type="PANTHER" id="PTHR24055">
    <property type="entry name" value="MITOGEN-ACTIVATED PROTEIN KINASE"/>
    <property type="match status" value="1"/>
</dbReference>
<reference evidence="5" key="2">
    <citation type="submission" date="2025-08" db="UniProtKB">
        <authorList>
            <consortium name="RefSeq"/>
        </authorList>
    </citation>
    <scope>IDENTIFICATION</scope>
</reference>
<dbReference type="RefSeq" id="XP_016649771.1">
    <property type="nucleotide sequence ID" value="XM_016794285.1"/>
</dbReference>
<evidence type="ECO:0000256" key="1">
    <source>
        <dbReference type="ARBA" id="ARBA00022741"/>
    </source>
</evidence>
<sequence length="143" mass="15970">MAVLKDFAADQELQTPIGYRAPELCQQSGAHTCISNIWCIGCTMAEVVLGRPLFDMEDDEPIATFLDRVRSIVHPEGDLNPGPLHGRLLDVPHRFNELGANLIQSLLVYEPRGRLTVQDAIGHPYFSDFDPDMLCEYNNASDK</sequence>
<evidence type="ECO:0000313" key="4">
    <source>
        <dbReference type="Proteomes" id="UP000694861"/>
    </source>
</evidence>
<dbReference type="Proteomes" id="UP000694861">
    <property type="component" value="Linkage group LG5"/>
</dbReference>
<dbReference type="Gene3D" id="1.10.510.10">
    <property type="entry name" value="Transferase(Phosphotransferase) domain 1"/>
    <property type="match status" value="1"/>
</dbReference>
<dbReference type="InterPro" id="IPR050117">
    <property type="entry name" value="MAPK"/>
</dbReference>
<name>A0ABM1LQU4_PRUMU</name>
<proteinExistence type="predicted"/>